<dbReference type="RefSeq" id="WP_239369509.1">
    <property type="nucleotide sequence ID" value="NZ_JAKREW010000032.1"/>
</dbReference>
<proteinExistence type="predicted"/>
<feature type="compositionally biased region" description="Basic and acidic residues" evidence="1">
    <location>
        <begin position="44"/>
        <end position="62"/>
    </location>
</feature>
<gene>
    <name evidence="2" type="ORF">L4923_23405</name>
</gene>
<reference evidence="2 3" key="1">
    <citation type="submission" date="2022-02" db="EMBL/GenBank/DDBJ databases">
        <title>Draft genome sequence of Mezorhizobium retamae strain IRAMC:0171 isolated from Retama raetam nodules.</title>
        <authorList>
            <person name="Bengaied R."/>
            <person name="Sbissi I."/>
            <person name="Huber K."/>
            <person name="Ghodbane F."/>
            <person name="Nouioui I."/>
            <person name="Tarhouni M."/>
            <person name="Gtari M."/>
        </authorList>
    </citation>
    <scope>NUCLEOTIDE SEQUENCE [LARGE SCALE GENOMIC DNA]</scope>
    <source>
        <strain evidence="2 3">IRAMC:0171</strain>
    </source>
</reference>
<sequence length="81" mass="8451">MSNTNTPPVRSPDDGGTRTEKRDLAGNDKRQAPAAPETSGASSEARDTSKSHVANRDIEGPRKAGLTPRPTDKPIVGGDKG</sequence>
<dbReference type="EMBL" id="JAKREW010000032">
    <property type="protein sequence ID" value="MCG7507992.1"/>
    <property type="molecule type" value="Genomic_DNA"/>
</dbReference>
<evidence type="ECO:0000313" key="2">
    <source>
        <dbReference type="EMBL" id="MCG7507992.1"/>
    </source>
</evidence>
<evidence type="ECO:0000256" key="1">
    <source>
        <dbReference type="SAM" id="MobiDB-lite"/>
    </source>
</evidence>
<dbReference type="Proteomes" id="UP001201701">
    <property type="component" value="Unassembled WGS sequence"/>
</dbReference>
<evidence type="ECO:0000313" key="3">
    <source>
        <dbReference type="Proteomes" id="UP001201701"/>
    </source>
</evidence>
<keyword evidence="3" id="KW-1185">Reference proteome</keyword>
<feature type="compositionally biased region" description="Basic and acidic residues" evidence="1">
    <location>
        <begin position="11"/>
        <end position="31"/>
    </location>
</feature>
<feature type="region of interest" description="Disordered" evidence="1">
    <location>
        <begin position="1"/>
        <end position="81"/>
    </location>
</feature>
<comment type="caution">
    <text evidence="2">The sequence shown here is derived from an EMBL/GenBank/DDBJ whole genome shotgun (WGS) entry which is preliminary data.</text>
</comment>
<name>A0ABS9QKQ2_9HYPH</name>
<protein>
    <submittedName>
        <fullName evidence="2">Uncharacterized protein</fullName>
    </submittedName>
</protein>
<organism evidence="2 3">
    <name type="scientific">Mesorhizobium retamae</name>
    <dbReference type="NCBI Taxonomy" id="2912854"/>
    <lineage>
        <taxon>Bacteria</taxon>
        <taxon>Pseudomonadati</taxon>
        <taxon>Pseudomonadota</taxon>
        <taxon>Alphaproteobacteria</taxon>
        <taxon>Hyphomicrobiales</taxon>
        <taxon>Phyllobacteriaceae</taxon>
        <taxon>Mesorhizobium</taxon>
    </lineage>
</organism>
<accession>A0ABS9QKQ2</accession>